<dbReference type="KEGG" id="mbas:ALGA_2513"/>
<dbReference type="PANTHER" id="PTHR35149:SF2">
    <property type="entry name" value="DUF262 DOMAIN-CONTAINING PROTEIN"/>
    <property type="match status" value="1"/>
</dbReference>
<accession>A0A1Y1CKG1</accession>
<dbReference type="Pfam" id="PF25202">
    <property type="entry name" value="DUF7834"/>
    <property type="match status" value="1"/>
</dbReference>
<dbReference type="Pfam" id="PF03235">
    <property type="entry name" value="GmrSD_N"/>
    <property type="match status" value="1"/>
</dbReference>
<feature type="domain" description="DUF7834" evidence="2">
    <location>
        <begin position="212"/>
        <end position="445"/>
    </location>
</feature>
<dbReference type="InterPro" id="IPR004919">
    <property type="entry name" value="GmrSD_N"/>
</dbReference>
<name>A0A1Y1CKG1_9BACT</name>
<dbReference type="InterPro" id="IPR057156">
    <property type="entry name" value="DUF7834"/>
</dbReference>
<keyword evidence="4" id="KW-1185">Reference proteome</keyword>
<protein>
    <submittedName>
        <fullName evidence="3">Uncharacterized protein</fullName>
    </submittedName>
</protein>
<evidence type="ECO:0000313" key="3">
    <source>
        <dbReference type="EMBL" id="BAX80835.1"/>
    </source>
</evidence>
<organism evidence="3 4">
    <name type="scientific">Labilibaculum antarcticum</name>
    <dbReference type="NCBI Taxonomy" id="1717717"/>
    <lineage>
        <taxon>Bacteria</taxon>
        <taxon>Pseudomonadati</taxon>
        <taxon>Bacteroidota</taxon>
        <taxon>Bacteroidia</taxon>
        <taxon>Marinilabiliales</taxon>
        <taxon>Marinifilaceae</taxon>
        <taxon>Labilibaculum</taxon>
    </lineage>
</organism>
<dbReference type="PANTHER" id="PTHR35149">
    <property type="entry name" value="SLL5132 PROTEIN"/>
    <property type="match status" value="1"/>
</dbReference>
<reference evidence="3 4" key="1">
    <citation type="journal article" date="2018" name="Mar. Genomics">
        <title>Complete genome sequence of Marinifilaceae bacterium strain SPP2, isolated from the Antarctic marine sediment.</title>
        <authorList>
            <person name="Watanabe M."/>
            <person name="Kojima H."/>
            <person name="Fukui M."/>
        </authorList>
    </citation>
    <scope>NUCLEOTIDE SEQUENCE [LARGE SCALE GENOMIC DNA]</scope>
    <source>
        <strain evidence="3 4">SPP2</strain>
    </source>
</reference>
<evidence type="ECO:0000259" key="2">
    <source>
        <dbReference type="Pfam" id="PF25202"/>
    </source>
</evidence>
<sequence>MEEEINTKTMCEDQDTISVGTASFKSILSLCSENTMEIPEYQRPYVWSQEKVDELLGDIKDFYYDDQMVKRGANSNYYMGALLLHQKEDKRLQIIDGQQRITTLLLLDHALNADESVLSQANGNLKLNFDSPLSKKNILSNYAFVQSDKSFLKTEDYKNLLDHLVFTIIISTSEDDAFTFFETQNNRGVKLSPVDYLKSYHLRELKSDEDKQKVFAKQWDKDNQNQFLNLLFTKFVWRARKWRGKNLFYENQDFILNEFQKQTHSANGSVQLFPNRINSLANSLSYSVESGMAVHTSPISIQTSAENYPFSIRQPIEKGLAFFLFTQKYAAVYKYIFEQEHLHDKELNEALCFYREVYYRHSVYLKELFKLCLVMYYDKFGSQQINDFALWLDYLLGSYRIHQKSIVAQTPIKMLRDDMSENLLDVIDRAYLPQEVFTFLKNVTDHWKYRELNFKSEYGVQAQYKNQLLAYYKPDDQDKDLSNKLKWINDFITNRK</sequence>
<evidence type="ECO:0000313" key="4">
    <source>
        <dbReference type="Proteomes" id="UP000218267"/>
    </source>
</evidence>
<dbReference type="EMBL" id="AP018042">
    <property type="protein sequence ID" value="BAX80835.1"/>
    <property type="molecule type" value="Genomic_DNA"/>
</dbReference>
<reference evidence="4" key="2">
    <citation type="journal article" date="2020" name="Antonie Van Leeuwenhoek">
        <title>Labilibaculum antarcticum sp. nov., a novel facultative anaerobic, psychrotorelant bacterium isolated from marine sediment of Antarctica.</title>
        <authorList>
            <person name="Watanabe M."/>
            <person name="Kojima H."/>
            <person name="Fukui M."/>
        </authorList>
    </citation>
    <scope>NUCLEOTIDE SEQUENCE [LARGE SCALE GENOMIC DNA]</scope>
    <source>
        <strain evidence="4">SPP2</strain>
    </source>
</reference>
<dbReference type="Proteomes" id="UP000218267">
    <property type="component" value="Chromosome"/>
</dbReference>
<feature type="domain" description="GmrSD restriction endonucleases N-terminal" evidence="1">
    <location>
        <begin position="30"/>
        <end position="201"/>
    </location>
</feature>
<evidence type="ECO:0000259" key="1">
    <source>
        <dbReference type="Pfam" id="PF03235"/>
    </source>
</evidence>
<proteinExistence type="predicted"/>
<gene>
    <name evidence="3" type="ORF">ALGA_2513</name>
</gene>
<dbReference type="AlphaFoldDB" id="A0A1Y1CKG1"/>